<evidence type="ECO:0000313" key="5">
    <source>
        <dbReference type="EMBL" id="NMM94584.1"/>
    </source>
</evidence>
<dbReference type="PROSITE" id="PS50932">
    <property type="entry name" value="HTH_LACI_2"/>
    <property type="match status" value="1"/>
</dbReference>
<dbReference type="GO" id="GO:0000976">
    <property type="term" value="F:transcription cis-regulatory region binding"/>
    <property type="evidence" value="ECO:0007669"/>
    <property type="project" value="TreeGrafter"/>
</dbReference>
<dbReference type="PANTHER" id="PTHR30146">
    <property type="entry name" value="LACI-RELATED TRANSCRIPTIONAL REPRESSOR"/>
    <property type="match status" value="1"/>
</dbReference>
<dbReference type="AlphaFoldDB" id="A0A7Y0EQP5"/>
<evidence type="ECO:0000259" key="4">
    <source>
        <dbReference type="PROSITE" id="PS50932"/>
    </source>
</evidence>
<accession>A0A7Y0EQP5</accession>
<evidence type="ECO:0000256" key="2">
    <source>
        <dbReference type="ARBA" id="ARBA00023125"/>
    </source>
</evidence>
<name>A0A7Y0EQP5_9BIFI</name>
<dbReference type="Gene3D" id="1.10.260.40">
    <property type="entry name" value="lambda repressor-like DNA-binding domains"/>
    <property type="match status" value="1"/>
</dbReference>
<gene>
    <name evidence="5" type="ORF">G1C95_1771</name>
</gene>
<evidence type="ECO:0000256" key="3">
    <source>
        <dbReference type="ARBA" id="ARBA00023163"/>
    </source>
</evidence>
<protein>
    <submittedName>
        <fullName evidence="5">Periplasmic binding protein-like domain-containing protein</fullName>
    </submittedName>
</protein>
<keyword evidence="2" id="KW-0238">DNA-binding</keyword>
<dbReference type="SUPFAM" id="SSF47413">
    <property type="entry name" value="lambda repressor-like DNA-binding domains"/>
    <property type="match status" value="1"/>
</dbReference>
<dbReference type="RefSeq" id="WP_169172609.1">
    <property type="nucleotide sequence ID" value="NZ_JAAIII010000005.1"/>
</dbReference>
<dbReference type="InterPro" id="IPR028082">
    <property type="entry name" value="Peripla_BP_I"/>
</dbReference>
<dbReference type="PROSITE" id="PS00356">
    <property type="entry name" value="HTH_LACI_1"/>
    <property type="match status" value="1"/>
</dbReference>
<dbReference type="Pfam" id="PF00356">
    <property type="entry name" value="LacI"/>
    <property type="match status" value="1"/>
</dbReference>
<proteinExistence type="predicted"/>
<keyword evidence="6" id="KW-1185">Reference proteome</keyword>
<dbReference type="SMART" id="SM00354">
    <property type="entry name" value="HTH_LACI"/>
    <property type="match status" value="1"/>
</dbReference>
<keyword evidence="1" id="KW-0805">Transcription regulation</keyword>
<dbReference type="InterPro" id="IPR010982">
    <property type="entry name" value="Lambda_DNA-bd_dom_sf"/>
</dbReference>
<dbReference type="CDD" id="cd01392">
    <property type="entry name" value="HTH_LacI"/>
    <property type="match status" value="1"/>
</dbReference>
<dbReference type="Proteomes" id="UP000532194">
    <property type="component" value="Unassembled WGS sequence"/>
</dbReference>
<sequence>MVTMRDIAAQAGVSQATVSYALHGDSSISEETRQRVLAVANDLNYTVNLSARSLRSGRSHAIGVVLQDLANPFNIHLADAISRNAQTQGLQAVIQQTLYSQDTEQQILQHVVSAFCDGVVMFPSKLTVEQIRAHLSGKPMLLLLTEREAPDVDTIAPACGQALFTATSYLLSTGCRNLIFMGAAYQPYENIKDTDDSTLARVAGFQRALLTNNLTVAPEQFIATPNGWNPASGRAVIHELVKSGKHFDGVVCINDALALGVIRGLNDLGVRIPDDVSVIGYDGISQGEIVTPSLTTVANDFEDSARKITEMLTARIQDYDAPARHLTMTSRLIVRESTR</sequence>
<dbReference type="InterPro" id="IPR000843">
    <property type="entry name" value="HTH_LacI"/>
</dbReference>
<dbReference type="Pfam" id="PF13377">
    <property type="entry name" value="Peripla_BP_3"/>
    <property type="match status" value="1"/>
</dbReference>
<dbReference type="Gene3D" id="3.40.50.2300">
    <property type="match status" value="2"/>
</dbReference>
<reference evidence="5 6" key="1">
    <citation type="submission" date="2020-02" db="EMBL/GenBank/DDBJ databases">
        <title>Characterization of phylogenetic diversity of novel bifidobacterial species isolated in Czech ZOOs.</title>
        <authorList>
            <person name="Lugli G.A."/>
            <person name="Vera N.B."/>
            <person name="Ventura M."/>
        </authorList>
    </citation>
    <scope>NUCLEOTIDE SEQUENCE [LARGE SCALE GENOMIC DNA]</scope>
    <source>
        <strain evidence="5 6">DSM 109957</strain>
    </source>
</reference>
<dbReference type="InterPro" id="IPR046335">
    <property type="entry name" value="LacI/GalR-like_sensor"/>
</dbReference>
<dbReference type="SUPFAM" id="SSF53822">
    <property type="entry name" value="Periplasmic binding protein-like I"/>
    <property type="match status" value="1"/>
</dbReference>
<organism evidence="5 6">
    <name type="scientific">Bifidobacterium oedipodis</name>
    <dbReference type="NCBI Taxonomy" id="2675322"/>
    <lineage>
        <taxon>Bacteria</taxon>
        <taxon>Bacillati</taxon>
        <taxon>Actinomycetota</taxon>
        <taxon>Actinomycetes</taxon>
        <taxon>Bifidobacteriales</taxon>
        <taxon>Bifidobacteriaceae</taxon>
        <taxon>Bifidobacterium</taxon>
    </lineage>
</organism>
<dbReference type="EMBL" id="JAAIII010000005">
    <property type="protein sequence ID" value="NMM94584.1"/>
    <property type="molecule type" value="Genomic_DNA"/>
</dbReference>
<dbReference type="GO" id="GO:0003700">
    <property type="term" value="F:DNA-binding transcription factor activity"/>
    <property type="evidence" value="ECO:0007669"/>
    <property type="project" value="TreeGrafter"/>
</dbReference>
<comment type="caution">
    <text evidence="5">The sequence shown here is derived from an EMBL/GenBank/DDBJ whole genome shotgun (WGS) entry which is preliminary data.</text>
</comment>
<dbReference type="CDD" id="cd06267">
    <property type="entry name" value="PBP1_LacI_sugar_binding-like"/>
    <property type="match status" value="1"/>
</dbReference>
<keyword evidence="3" id="KW-0804">Transcription</keyword>
<dbReference type="PANTHER" id="PTHR30146:SF109">
    <property type="entry name" value="HTH-TYPE TRANSCRIPTIONAL REGULATOR GALS"/>
    <property type="match status" value="1"/>
</dbReference>
<feature type="domain" description="HTH lacI-type" evidence="4">
    <location>
        <begin position="2"/>
        <end position="56"/>
    </location>
</feature>
<evidence type="ECO:0000256" key="1">
    <source>
        <dbReference type="ARBA" id="ARBA00023015"/>
    </source>
</evidence>
<evidence type="ECO:0000313" key="6">
    <source>
        <dbReference type="Proteomes" id="UP000532194"/>
    </source>
</evidence>